<reference evidence="1 2" key="3">
    <citation type="journal article" date="2022" name="Microbiol. Spectr.">
        <title>Folding features and dynamics of 3D genome architecture in plant fungal pathogens.</title>
        <authorList>
            <person name="Xia C."/>
        </authorList>
    </citation>
    <scope>NUCLEOTIDE SEQUENCE [LARGE SCALE GENOMIC DNA]</scope>
    <source>
        <strain evidence="1 2">93-210</strain>
    </source>
</reference>
<reference evidence="2" key="2">
    <citation type="journal article" date="2018" name="Mol. Plant Microbe Interact.">
        <title>Genome sequence resources for the wheat stripe rust pathogen (Puccinia striiformis f. sp. tritici) and the barley stripe rust pathogen (Puccinia striiformis f. sp. hordei).</title>
        <authorList>
            <person name="Xia C."/>
            <person name="Wang M."/>
            <person name="Yin C."/>
            <person name="Cornejo O.E."/>
            <person name="Hulbert S.H."/>
            <person name="Chen X."/>
        </authorList>
    </citation>
    <scope>NUCLEOTIDE SEQUENCE [LARGE SCALE GENOMIC DNA]</scope>
    <source>
        <strain evidence="2">93-210</strain>
    </source>
</reference>
<sequence length="113" mass="12993">MPERSVWDPKKFQLKALELSGSEAKPYPSSDYSTSYTFQHYNLIKSTKTKNVSILSVFENYLMIVRIDPVSIFFKPNDNGNQANISESSPHNRWMNGYLSKQHNPGQRSNCDT</sequence>
<comment type="caution">
    <text evidence="1">The sequence shown here is derived from an EMBL/GenBank/DDBJ whole genome shotgun (WGS) entry which is preliminary data.</text>
</comment>
<keyword evidence="2" id="KW-1185">Reference proteome</keyword>
<protein>
    <submittedName>
        <fullName evidence="1">Uncharacterized protein</fullName>
    </submittedName>
</protein>
<organism evidence="1 2">
    <name type="scientific">Puccinia striiformis f. sp. tritici</name>
    <dbReference type="NCBI Taxonomy" id="168172"/>
    <lineage>
        <taxon>Eukaryota</taxon>
        <taxon>Fungi</taxon>
        <taxon>Dikarya</taxon>
        <taxon>Basidiomycota</taxon>
        <taxon>Pucciniomycotina</taxon>
        <taxon>Pucciniomycetes</taxon>
        <taxon>Pucciniales</taxon>
        <taxon>Pucciniaceae</taxon>
        <taxon>Puccinia</taxon>
    </lineage>
</organism>
<name>A0ACC0EGF5_9BASI</name>
<evidence type="ECO:0000313" key="1">
    <source>
        <dbReference type="EMBL" id="KAI7953543.1"/>
    </source>
</evidence>
<proteinExistence type="predicted"/>
<accession>A0ACC0EGF5</accession>
<reference evidence="2" key="1">
    <citation type="journal article" date="2018" name="BMC Genomics">
        <title>Genomic insights into host adaptation between the wheat stripe rust pathogen (Puccinia striiformis f. sp. tritici) and the barley stripe rust pathogen (Puccinia striiformis f. sp. hordei).</title>
        <authorList>
            <person name="Xia C."/>
            <person name="Wang M."/>
            <person name="Yin C."/>
            <person name="Cornejo O.E."/>
            <person name="Hulbert S.H."/>
            <person name="Chen X."/>
        </authorList>
    </citation>
    <scope>NUCLEOTIDE SEQUENCE [LARGE SCALE GENOMIC DNA]</scope>
    <source>
        <strain evidence="2">93-210</strain>
    </source>
</reference>
<dbReference type="EMBL" id="CM045870">
    <property type="protein sequence ID" value="KAI7953543.1"/>
    <property type="molecule type" value="Genomic_DNA"/>
</dbReference>
<evidence type="ECO:0000313" key="2">
    <source>
        <dbReference type="Proteomes" id="UP001060170"/>
    </source>
</evidence>
<gene>
    <name evidence="1" type="ORF">MJO28_006090</name>
</gene>
<dbReference type="Proteomes" id="UP001060170">
    <property type="component" value="Chromosome 6"/>
</dbReference>